<evidence type="ECO:0000256" key="8">
    <source>
        <dbReference type="SAM" id="MobiDB-lite"/>
    </source>
</evidence>
<dbReference type="GeneID" id="94434043"/>
<keyword evidence="5" id="KW-0560">Oxidoreductase</keyword>
<dbReference type="AlphaFoldDB" id="A0A2C6KFK9"/>
<evidence type="ECO:0000256" key="2">
    <source>
        <dbReference type="ARBA" id="ARBA00007532"/>
    </source>
</evidence>
<reference evidence="10 11" key="1">
    <citation type="journal article" date="2017" name="Int. J. Parasitol.">
        <title>The genome of the protozoan parasite Cystoisospora suis and a reverse vaccinology approach to identify vaccine candidates.</title>
        <authorList>
            <person name="Palmieri N."/>
            <person name="Shrestha A."/>
            <person name="Ruttkowski B."/>
            <person name="Beck T."/>
            <person name="Vogl C."/>
            <person name="Tomley F."/>
            <person name="Blake D.P."/>
            <person name="Joachim A."/>
        </authorList>
    </citation>
    <scope>NUCLEOTIDE SEQUENCE [LARGE SCALE GENOMIC DNA]</scope>
    <source>
        <strain evidence="10 11">Wien I</strain>
    </source>
</reference>
<protein>
    <submittedName>
        <fullName evidence="10">Thioredoxin reductase</fullName>
    </submittedName>
</protein>
<dbReference type="InterPro" id="IPR012999">
    <property type="entry name" value="Pyr_OxRdtase_I_AS"/>
</dbReference>
<comment type="cofactor">
    <cofactor evidence="1">
        <name>FAD</name>
        <dbReference type="ChEBI" id="CHEBI:57692"/>
    </cofactor>
</comment>
<keyword evidence="6" id="KW-1015">Disulfide bond</keyword>
<keyword evidence="4" id="KW-0274">FAD</keyword>
<evidence type="ECO:0000313" key="11">
    <source>
        <dbReference type="Proteomes" id="UP000221165"/>
    </source>
</evidence>
<dbReference type="EMBL" id="MIGC01008111">
    <property type="protein sequence ID" value="PHJ15458.1"/>
    <property type="molecule type" value="Genomic_DNA"/>
</dbReference>
<dbReference type="GO" id="GO:0005739">
    <property type="term" value="C:mitochondrion"/>
    <property type="evidence" value="ECO:0007669"/>
    <property type="project" value="TreeGrafter"/>
</dbReference>
<comment type="similarity">
    <text evidence="2">Belongs to the class-I pyridine nucleotide-disulfide oxidoreductase family.</text>
</comment>
<dbReference type="RefSeq" id="XP_067917191.1">
    <property type="nucleotide sequence ID" value="XM_068070832.1"/>
</dbReference>
<dbReference type="GO" id="GO:0004362">
    <property type="term" value="F:glutathione-disulfide reductase (NADPH) activity"/>
    <property type="evidence" value="ECO:0007669"/>
    <property type="project" value="TreeGrafter"/>
</dbReference>
<dbReference type="InterPro" id="IPR046952">
    <property type="entry name" value="GSHR/TRXR-like"/>
</dbReference>
<dbReference type="VEuPathDB" id="ToxoDB:CSUI_010730"/>
<dbReference type="Proteomes" id="UP000221165">
    <property type="component" value="Unassembled WGS sequence"/>
</dbReference>
<dbReference type="PROSITE" id="PS00076">
    <property type="entry name" value="PYRIDINE_REDOX_1"/>
    <property type="match status" value="1"/>
</dbReference>
<evidence type="ECO:0000256" key="3">
    <source>
        <dbReference type="ARBA" id="ARBA00022630"/>
    </source>
</evidence>
<dbReference type="GO" id="GO:0034599">
    <property type="term" value="P:cellular response to oxidative stress"/>
    <property type="evidence" value="ECO:0007669"/>
    <property type="project" value="TreeGrafter"/>
</dbReference>
<dbReference type="PANTHER" id="PTHR42737:SF2">
    <property type="entry name" value="GLUTATHIONE REDUCTASE"/>
    <property type="match status" value="1"/>
</dbReference>
<dbReference type="GO" id="GO:0050660">
    <property type="term" value="F:flavin adenine dinucleotide binding"/>
    <property type="evidence" value="ECO:0007669"/>
    <property type="project" value="InterPro"/>
</dbReference>
<dbReference type="GO" id="GO:0005829">
    <property type="term" value="C:cytosol"/>
    <property type="evidence" value="ECO:0007669"/>
    <property type="project" value="TreeGrafter"/>
</dbReference>
<keyword evidence="7" id="KW-0676">Redox-active center</keyword>
<dbReference type="Pfam" id="PF07992">
    <property type="entry name" value="Pyr_redox_2"/>
    <property type="match status" value="1"/>
</dbReference>
<dbReference type="GO" id="GO:0006749">
    <property type="term" value="P:glutathione metabolic process"/>
    <property type="evidence" value="ECO:0007669"/>
    <property type="project" value="TreeGrafter"/>
</dbReference>
<feature type="region of interest" description="Disordered" evidence="8">
    <location>
        <begin position="95"/>
        <end position="125"/>
    </location>
</feature>
<gene>
    <name evidence="10" type="ORF">CSUI_010730</name>
</gene>
<evidence type="ECO:0000256" key="6">
    <source>
        <dbReference type="ARBA" id="ARBA00023157"/>
    </source>
</evidence>
<dbReference type="OrthoDB" id="5956163at2759"/>
<evidence type="ECO:0000256" key="4">
    <source>
        <dbReference type="ARBA" id="ARBA00022827"/>
    </source>
</evidence>
<dbReference type="GO" id="GO:0045454">
    <property type="term" value="P:cell redox homeostasis"/>
    <property type="evidence" value="ECO:0007669"/>
    <property type="project" value="InterPro"/>
</dbReference>
<evidence type="ECO:0000256" key="5">
    <source>
        <dbReference type="ARBA" id="ARBA00023002"/>
    </source>
</evidence>
<dbReference type="SUPFAM" id="SSF51905">
    <property type="entry name" value="FAD/NAD(P)-binding domain"/>
    <property type="match status" value="1"/>
</dbReference>
<feature type="domain" description="FAD/NAD(P)-binding" evidence="9">
    <location>
        <begin position="14"/>
        <end position="131"/>
    </location>
</feature>
<proteinExistence type="inferred from homology"/>
<dbReference type="InterPro" id="IPR023753">
    <property type="entry name" value="FAD/NAD-binding_dom"/>
</dbReference>
<organism evidence="10 11">
    <name type="scientific">Cystoisospora suis</name>
    <dbReference type="NCBI Taxonomy" id="483139"/>
    <lineage>
        <taxon>Eukaryota</taxon>
        <taxon>Sar</taxon>
        <taxon>Alveolata</taxon>
        <taxon>Apicomplexa</taxon>
        <taxon>Conoidasida</taxon>
        <taxon>Coccidia</taxon>
        <taxon>Eucoccidiorida</taxon>
        <taxon>Eimeriorina</taxon>
        <taxon>Sarcocystidae</taxon>
        <taxon>Cystoisospora</taxon>
    </lineage>
</organism>
<dbReference type="Gene3D" id="3.50.50.60">
    <property type="entry name" value="FAD/NAD(P)-binding domain"/>
    <property type="match status" value="1"/>
</dbReference>
<dbReference type="InterPro" id="IPR036188">
    <property type="entry name" value="FAD/NAD-bd_sf"/>
</dbReference>
<sequence length="182" mass="19943">MATDKNTTKDGFDYDLAVIGGGSGGLACAKMAAACGAKTVVFDFVKPSTQGTVWGLGGTCVNVGCVPKYLFHHTALLGQALHWDAPHMGWIDEQEGREQEAKKEDEEKKQGERNNGNEDDGKKSSIRKEVKWETCVQAVQNYIKSLNFSYRTGLRKAGVTYVNGLVKFKSAQELQYTLRSGE</sequence>
<evidence type="ECO:0000256" key="7">
    <source>
        <dbReference type="ARBA" id="ARBA00023284"/>
    </source>
</evidence>
<dbReference type="PROSITE" id="PS51257">
    <property type="entry name" value="PROKAR_LIPOPROTEIN"/>
    <property type="match status" value="1"/>
</dbReference>
<feature type="non-terminal residue" evidence="10">
    <location>
        <position position="182"/>
    </location>
</feature>
<keyword evidence="3" id="KW-0285">Flavoprotein</keyword>
<dbReference type="PRINTS" id="PR00411">
    <property type="entry name" value="PNDRDTASEI"/>
</dbReference>
<evidence type="ECO:0000256" key="1">
    <source>
        <dbReference type="ARBA" id="ARBA00001974"/>
    </source>
</evidence>
<evidence type="ECO:0000313" key="10">
    <source>
        <dbReference type="EMBL" id="PHJ15458.1"/>
    </source>
</evidence>
<name>A0A2C6KFK9_9APIC</name>
<evidence type="ECO:0000259" key="9">
    <source>
        <dbReference type="Pfam" id="PF07992"/>
    </source>
</evidence>
<dbReference type="PANTHER" id="PTHR42737">
    <property type="entry name" value="GLUTATHIONE REDUCTASE"/>
    <property type="match status" value="1"/>
</dbReference>
<accession>A0A2C6KFK9</accession>
<keyword evidence="11" id="KW-1185">Reference proteome</keyword>
<comment type="caution">
    <text evidence="10">The sequence shown here is derived from an EMBL/GenBank/DDBJ whole genome shotgun (WGS) entry which is preliminary data.</text>
</comment>